<organism evidence="3 4">
    <name type="scientific">Rhodoplanes tepidamans</name>
    <name type="common">Rhodoplanes cryptolactis</name>
    <dbReference type="NCBI Taxonomy" id="200616"/>
    <lineage>
        <taxon>Bacteria</taxon>
        <taxon>Pseudomonadati</taxon>
        <taxon>Pseudomonadota</taxon>
        <taxon>Alphaproteobacteria</taxon>
        <taxon>Hyphomicrobiales</taxon>
        <taxon>Nitrobacteraceae</taxon>
        <taxon>Rhodoplanes</taxon>
    </lineage>
</organism>
<gene>
    <name evidence="3" type="ORF">PQJ73_25295</name>
</gene>
<dbReference type="Pfam" id="PF00557">
    <property type="entry name" value="Peptidase_M24"/>
    <property type="match status" value="1"/>
</dbReference>
<dbReference type="InterPro" id="IPR050659">
    <property type="entry name" value="Peptidase_M24B"/>
</dbReference>
<proteinExistence type="predicted"/>
<dbReference type="Gene3D" id="3.90.230.10">
    <property type="entry name" value="Creatinase/methionine aminopeptidase superfamily"/>
    <property type="match status" value="1"/>
</dbReference>
<dbReference type="Gene3D" id="3.40.350.10">
    <property type="entry name" value="Creatinase/prolidase N-terminal domain"/>
    <property type="match status" value="1"/>
</dbReference>
<dbReference type="Proteomes" id="UP001165652">
    <property type="component" value="Unassembled WGS sequence"/>
</dbReference>
<accession>A0ABT5JHF3</accession>
<protein>
    <submittedName>
        <fullName evidence="3">Xaa-Pro peptidase family protein</fullName>
    </submittedName>
</protein>
<dbReference type="CDD" id="cd01066">
    <property type="entry name" value="APP_MetAP"/>
    <property type="match status" value="1"/>
</dbReference>
<feature type="domain" description="Peptidase M24" evidence="1">
    <location>
        <begin position="179"/>
        <end position="378"/>
    </location>
</feature>
<name>A0ABT5JHF3_RHOTP</name>
<reference evidence="3" key="2">
    <citation type="submission" date="2023-02" db="EMBL/GenBank/DDBJ databases">
        <authorList>
            <person name="Rayyan A."/>
            <person name="Meyer T."/>
            <person name="Kyndt J.A."/>
        </authorList>
    </citation>
    <scope>NUCLEOTIDE SEQUENCE</scope>
    <source>
        <strain evidence="3">DSM 9987</strain>
    </source>
</reference>
<dbReference type="InterPro" id="IPR000587">
    <property type="entry name" value="Creatinase_N"/>
</dbReference>
<dbReference type="SUPFAM" id="SSF53092">
    <property type="entry name" value="Creatinase/prolidase N-terminal domain"/>
    <property type="match status" value="1"/>
</dbReference>
<dbReference type="InterPro" id="IPR000994">
    <property type="entry name" value="Pept_M24"/>
</dbReference>
<evidence type="ECO:0000259" key="1">
    <source>
        <dbReference type="Pfam" id="PF00557"/>
    </source>
</evidence>
<feature type="domain" description="Creatinase N-terminal" evidence="2">
    <location>
        <begin position="6"/>
        <end position="171"/>
    </location>
</feature>
<dbReference type="InterPro" id="IPR029149">
    <property type="entry name" value="Creatin/AminoP/Spt16_N"/>
</dbReference>
<keyword evidence="4" id="KW-1185">Reference proteome</keyword>
<dbReference type="RefSeq" id="WP_272779843.1">
    <property type="nucleotide sequence ID" value="NZ_JAQQLI010000058.1"/>
</dbReference>
<dbReference type="Pfam" id="PF01321">
    <property type="entry name" value="Creatinase_N"/>
    <property type="match status" value="1"/>
</dbReference>
<dbReference type="EMBL" id="JAQQLI010000058">
    <property type="protein sequence ID" value="MDC7789012.1"/>
    <property type="molecule type" value="Genomic_DNA"/>
</dbReference>
<evidence type="ECO:0000313" key="4">
    <source>
        <dbReference type="Proteomes" id="UP001165652"/>
    </source>
</evidence>
<comment type="caution">
    <text evidence="3">The sequence shown here is derived from an EMBL/GenBank/DDBJ whole genome shotgun (WGS) entry which is preliminary data.</text>
</comment>
<dbReference type="SUPFAM" id="SSF55920">
    <property type="entry name" value="Creatinase/aminopeptidase"/>
    <property type="match status" value="1"/>
</dbReference>
<evidence type="ECO:0000313" key="3">
    <source>
        <dbReference type="EMBL" id="MDC7789012.1"/>
    </source>
</evidence>
<sequence>MLINSARLYERMARDGLAAVVATAPENVTYSSGYWAMSQWIRRGPQAYVLLPAPGRGDPCIVASTGVVELIADQDVWVDEVYRYGHFVVERAAGVALDACDTKIAALLALPEHADAVAALVQALDDRGLAHGRIGVDELGITPSCWDQLAAARPGLTLVRAAEVFRWARAVKTPEEIARLRASAQLAERSIDAALAVAREGATELDLACAFHSRTIAGGGMPVLGCIGFGTRTAMTNVQPSNRALRRGDVIRFDVGGRYMHYRADIARNAALGEPDARVATYHRAIRAGLDRAHAMIRPGVRAADVFDEVMETVRREGLPHYARSHVGHGIGLDGYDAPNLTPSSKDVFEEGMVLCIETPYYELGFAGLQVEDTLVVTRDGADSFMTTGTALRIV</sequence>
<dbReference type="PANTHER" id="PTHR46112">
    <property type="entry name" value="AMINOPEPTIDASE"/>
    <property type="match status" value="1"/>
</dbReference>
<reference evidence="3" key="1">
    <citation type="journal article" date="2023" name="Microbiol Resour">
        <title>Genome Sequences of Rhodoplanes serenus and Two Thermotolerant Strains, Rhodoplanes tepidamans and 'Rhodoplanes cryptolactis,' Further Refine the Genus.</title>
        <authorList>
            <person name="Rayyan A.A."/>
            <person name="Kyndt J.A."/>
        </authorList>
    </citation>
    <scope>NUCLEOTIDE SEQUENCE</scope>
    <source>
        <strain evidence="3">DSM 9987</strain>
    </source>
</reference>
<evidence type="ECO:0000259" key="2">
    <source>
        <dbReference type="Pfam" id="PF01321"/>
    </source>
</evidence>
<dbReference type="InterPro" id="IPR036005">
    <property type="entry name" value="Creatinase/aminopeptidase-like"/>
</dbReference>
<dbReference type="PANTHER" id="PTHR46112:SF3">
    <property type="entry name" value="AMINOPEPTIDASE YPDF"/>
    <property type="match status" value="1"/>
</dbReference>